<dbReference type="SMART" id="SM00445">
    <property type="entry name" value="LINK"/>
    <property type="match status" value="1"/>
</dbReference>
<keyword evidence="2" id="KW-0964">Secreted</keyword>
<feature type="coiled-coil region" evidence="5">
    <location>
        <begin position="60"/>
        <end position="128"/>
    </location>
</feature>
<evidence type="ECO:0000256" key="6">
    <source>
        <dbReference type="SAM" id="SignalP"/>
    </source>
</evidence>
<evidence type="ECO:0000256" key="3">
    <source>
        <dbReference type="ARBA" id="ARBA00022737"/>
    </source>
</evidence>
<proteinExistence type="predicted"/>
<feature type="signal peptide" evidence="6">
    <location>
        <begin position="1"/>
        <end position="20"/>
    </location>
</feature>
<dbReference type="GO" id="GO:0005540">
    <property type="term" value="F:hyaluronic acid binding"/>
    <property type="evidence" value="ECO:0007669"/>
    <property type="project" value="InterPro"/>
</dbReference>
<evidence type="ECO:0000313" key="8">
    <source>
        <dbReference type="EMBL" id="CAH1779870.1"/>
    </source>
</evidence>
<evidence type="ECO:0000256" key="2">
    <source>
        <dbReference type="ARBA" id="ARBA00022525"/>
    </source>
</evidence>
<dbReference type="GO" id="GO:0045202">
    <property type="term" value="C:synapse"/>
    <property type="evidence" value="ECO:0007669"/>
    <property type="project" value="TreeGrafter"/>
</dbReference>
<dbReference type="EMBL" id="CAIIXF020000003">
    <property type="protein sequence ID" value="CAH1779870.1"/>
    <property type="molecule type" value="Genomic_DNA"/>
</dbReference>
<dbReference type="Gene3D" id="3.10.100.10">
    <property type="entry name" value="Mannose-Binding Protein A, subunit A"/>
    <property type="match status" value="1"/>
</dbReference>
<dbReference type="InterPro" id="IPR016187">
    <property type="entry name" value="CTDL_fold"/>
</dbReference>
<dbReference type="OrthoDB" id="5860362at2759"/>
<dbReference type="Proteomes" id="UP000749559">
    <property type="component" value="Unassembled WGS sequence"/>
</dbReference>
<dbReference type="GO" id="GO:0007417">
    <property type="term" value="P:central nervous system development"/>
    <property type="evidence" value="ECO:0007669"/>
    <property type="project" value="TreeGrafter"/>
</dbReference>
<feature type="chain" id="PRO_5035734648" description="Link domain-containing protein" evidence="6">
    <location>
        <begin position="21"/>
        <end position="253"/>
    </location>
</feature>
<name>A0A8S4NGC8_OWEFU</name>
<sequence>MMRQVISVFFICATILYVKAVPPRCTRADIKKLNSTVINSKSELIEVFDSTLQVIKNDINAELTNEIDSLTEKITEEINENEGKLNALKEELIEAFNSKLIEIKNDIKAELTAEINQNEDKLNALKTQNQGTLSTLTAQLTKTTTELSDCACERKRQRSIIYFAGPYIYTFAAAKAYCKSKGHKIATPAQIQAAFDLGMQLCSFGWLKDGSVRYPHQMPFTNGWCGHRGVNTDLNHNPLDKFGVYCATNPGPD</sequence>
<dbReference type="GO" id="GO:0010001">
    <property type="term" value="P:glial cell differentiation"/>
    <property type="evidence" value="ECO:0007669"/>
    <property type="project" value="TreeGrafter"/>
</dbReference>
<evidence type="ECO:0000256" key="1">
    <source>
        <dbReference type="ARBA" id="ARBA00004613"/>
    </source>
</evidence>
<dbReference type="GO" id="GO:0001501">
    <property type="term" value="P:skeletal system development"/>
    <property type="evidence" value="ECO:0007669"/>
    <property type="project" value="TreeGrafter"/>
</dbReference>
<dbReference type="PANTHER" id="PTHR22804:SF54">
    <property type="match status" value="1"/>
</dbReference>
<keyword evidence="4" id="KW-1015">Disulfide bond</keyword>
<dbReference type="GO" id="GO:0002052">
    <property type="term" value="P:positive regulation of neuroblast proliferation"/>
    <property type="evidence" value="ECO:0007669"/>
    <property type="project" value="TreeGrafter"/>
</dbReference>
<dbReference type="Pfam" id="PF00193">
    <property type="entry name" value="Xlink"/>
    <property type="match status" value="1"/>
</dbReference>
<reference evidence="8" key="1">
    <citation type="submission" date="2022-03" db="EMBL/GenBank/DDBJ databases">
        <authorList>
            <person name="Martin C."/>
        </authorList>
    </citation>
    <scope>NUCLEOTIDE SEQUENCE</scope>
</reference>
<dbReference type="GO" id="GO:0007155">
    <property type="term" value="P:cell adhesion"/>
    <property type="evidence" value="ECO:0007669"/>
    <property type="project" value="InterPro"/>
</dbReference>
<comment type="caution">
    <text evidence="8">The sequence shown here is derived from an EMBL/GenBank/DDBJ whole genome shotgun (WGS) entry which is preliminary data.</text>
</comment>
<dbReference type="InterPro" id="IPR050691">
    <property type="entry name" value="Hyaluronan_bind_Proteoglycan"/>
</dbReference>
<organism evidence="8 9">
    <name type="scientific">Owenia fusiformis</name>
    <name type="common">Polychaete worm</name>
    <dbReference type="NCBI Taxonomy" id="6347"/>
    <lineage>
        <taxon>Eukaryota</taxon>
        <taxon>Metazoa</taxon>
        <taxon>Spiralia</taxon>
        <taxon>Lophotrochozoa</taxon>
        <taxon>Annelida</taxon>
        <taxon>Polychaeta</taxon>
        <taxon>Sedentaria</taxon>
        <taxon>Canalipalpata</taxon>
        <taxon>Sabellida</taxon>
        <taxon>Oweniida</taxon>
        <taxon>Oweniidae</taxon>
        <taxon>Owenia</taxon>
    </lineage>
</organism>
<dbReference type="InterPro" id="IPR000538">
    <property type="entry name" value="Link_dom"/>
</dbReference>
<dbReference type="InterPro" id="IPR016186">
    <property type="entry name" value="C-type_lectin-like/link_sf"/>
</dbReference>
<keyword evidence="5" id="KW-0175">Coiled coil</keyword>
<dbReference type="AlphaFoldDB" id="A0A8S4NGC8"/>
<feature type="domain" description="Link" evidence="7">
    <location>
        <begin position="156"/>
        <end position="248"/>
    </location>
</feature>
<dbReference type="GO" id="GO:0005615">
    <property type="term" value="C:extracellular space"/>
    <property type="evidence" value="ECO:0007669"/>
    <property type="project" value="TreeGrafter"/>
</dbReference>
<dbReference type="PANTHER" id="PTHR22804">
    <property type="entry name" value="AGGRECAN/VERSICAN PROTEOGLYCAN"/>
    <property type="match status" value="1"/>
</dbReference>
<dbReference type="PROSITE" id="PS50963">
    <property type="entry name" value="LINK_2"/>
    <property type="match status" value="1"/>
</dbReference>
<evidence type="ECO:0000256" key="5">
    <source>
        <dbReference type="SAM" id="Coils"/>
    </source>
</evidence>
<evidence type="ECO:0000259" key="7">
    <source>
        <dbReference type="PROSITE" id="PS50963"/>
    </source>
</evidence>
<keyword evidence="3" id="KW-0677">Repeat</keyword>
<comment type="subcellular location">
    <subcellularLocation>
        <location evidence="1">Secreted</location>
    </subcellularLocation>
</comment>
<keyword evidence="6" id="KW-0732">Signal</keyword>
<evidence type="ECO:0000313" key="9">
    <source>
        <dbReference type="Proteomes" id="UP000749559"/>
    </source>
</evidence>
<protein>
    <recommendedName>
        <fullName evidence="7">Link domain-containing protein</fullName>
    </recommendedName>
</protein>
<dbReference type="SUPFAM" id="SSF56436">
    <property type="entry name" value="C-type lectin-like"/>
    <property type="match status" value="1"/>
</dbReference>
<dbReference type="GO" id="GO:0072534">
    <property type="term" value="C:perineuronal net"/>
    <property type="evidence" value="ECO:0007669"/>
    <property type="project" value="TreeGrafter"/>
</dbReference>
<keyword evidence="9" id="KW-1185">Reference proteome</keyword>
<accession>A0A8S4NGC8</accession>
<evidence type="ECO:0000256" key="4">
    <source>
        <dbReference type="ARBA" id="ARBA00023157"/>
    </source>
</evidence>
<gene>
    <name evidence="8" type="ORF">OFUS_LOCUS6632</name>
</gene>